<dbReference type="EMBL" id="JAIWYP010000001">
    <property type="protein sequence ID" value="KAH3881543.1"/>
    <property type="molecule type" value="Genomic_DNA"/>
</dbReference>
<evidence type="ECO:0000313" key="2">
    <source>
        <dbReference type="Proteomes" id="UP000828390"/>
    </source>
</evidence>
<proteinExistence type="predicted"/>
<reference evidence="1" key="2">
    <citation type="submission" date="2020-11" db="EMBL/GenBank/DDBJ databases">
        <authorList>
            <person name="McCartney M.A."/>
            <person name="Auch B."/>
            <person name="Kono T."/>
            <person name="Mallez S."/>
            <person name="Becker A."/>
            <person name="Gohl D.M."/>
            <person name="Silverstein K.A.T."/>
            <person name="Koren S."/>
            <person name="Bechman K.B."/>
            <person name="Herman A."/>
            <person name="Abrahante J.E."/>
            <person name="Garbe J."/>
        </authorList>
    </citation>
    <scope>NUCLEOTIDE SEQUENCE</scope>
    <source>
        <strain evidence="1">Duluth1</strain>
        <tissue evidence="1">Whole animal</tissue>
    </source>
</reference>
<sequence>MIDEKTLVSLTIGVRVWCMEGYYGPNYDAFTVFMRDVRLRETAGLYRQTVISGGVWSTLGLILDTKS</sequence>
<organism evidence="1 2">
    <name type="scientific">Dreissena polymorpha</name>
    <name type="common">Zebra mussel</name>
    <name type="synonym">Mytilus polymorpha</name>
    <dbReference type="NCBI Taxonomy" id="45954"/>
    <lineage>
        <taxon>Eukaryota</taxon>
        <taxon>Metazoa</taxon>
        <taxon>Spiralia</taxon>
        <taxon>Lophotrochozoa</taxon>
        <taxon>Mollusca</taxon>
        <taxon>Bivalvia</taxon>
        <taxon>Autobranchia</taxon>
        <taxon>Heteroconchia</taxon>
        <taxon>Euheterodonta</taxon>
        <taxon>Imparidentia</taxon>
        <taxon>Neoheterodontei</taxon>
        <taxon>Myida</taxon>
        <taxon>Dreissenoidea</taxon>
        <taxon>Dreissenidae</taxon>
        <taxon>Dreissena</taxon>
    </lineage>
</organism>
<reference evidence="1" key="1">
    <citation type="journal article" date="2019" name="bioRxiv">
        <title>The Genome of the Zebra Mussel, Dreissena polymorpha: A Resource for Invasive Species Research.</title>
        <authorList>
            <person name="McCartney M.A."/>
            <person name="Auch B."/>
            <person name="Kono T."/>
            <person name="Mallez S."/>
            <person name="Zhang Y."/>
            <person name="Obille A."/>
            <person name="Becker A."/>
            <person name="Abrahante J.E."/>
            <person name="Garbe J."/>
            <person name="Badalamenti J.P."/>
            <person name="Herman A."/>
            <person name="Mangelson H."/>
            <person name="Liachko I."/>
            <person name="Sullivan S."/>
            <person name="Sone E.D."/>
            <person name="Koren S."/>
            <person name="Silverstein K.A.T."/>
            <person name="Beckman K.B."/>
            <person name="Gohl D.M."/>
        </authorList>
    </citation>
    <scope>NUCLEOTIDE SEQUENCE</scope>
    <source>
        <strain evidence="1">Duluth1</strain>
        <tissue evidence="1">Whole animal</tissue>
    </source>
</reference>
<dbReference type="Proteomes" id="UP000828390">
    <property type="component" value="Unassembled WGS sequence"/>
</dbReference>
<protein>
    <submittedName>
        <fullName evidence="1">Uncharacterized protein</fullName>
    </submittedName>
</protein>
<comment type="caution">
    <text evidence="1">The sequence shown here is derived from an EMBL/GenBank/DDBJ whole genome shotgun (WGS) entry which is preliminary data.</text>
</comment>
<dbReference type="AlphaFoldDB" id="A0A9D4MSA1"/>
<accession>A0A9D4MSA1</accession>
<evidence type="ECO:0000313" key="1">
    <source>
        <dbReference type="EMBL" id="KAH3881543.1"/>
    </source>
</evidence>
<keyword evidence="2" id="KW-1185">Reference proteome</keyword>
<gene>
    <name evidence="1" type="ORF">DPMN_005469</name>
</gene>
<name>A0A9D4MSA1_DREPO</name>